<evidence type="ECO:0000313" key="2">
    <source>
        <dbReference type="Proteomes" id="UP000299102"/>
    </source>
</evidence>
<comment type="caution">
    <text evidence="1">The sequence shown here is derived from an EMBL/GenBank/DDBJ whole genome shotgun (WGS) entry which is preliminary data.</text>
</comment>
<proteinExistence type="predicted"/>
<keyword evidence="2" id="KW-1185">Reference proteome</keyword>
<gene>
    <name evidence="1" type="ORF">EVAR_70820_1</name>
</gene>
<dbReference type="Proteomes" id="UP000299102">
    <property type="component" value="Unassembled WGS sequence"/>
</dbReference>
<reference evidence="1 2" key="1">
    <citation type="journal article" date="2019" name="Commun. Biol.">
        <title>The bagworm genome reveals a unique fibroin gene that provides high tensile strength.</title>
        <authorList>
            <person name="Kono N."/>
            <person name="Nakamura H."/>
            <person name="Ohtoshi R."/>
            <person name="Tomita M."/>
            <person name="Numata K."/>
            <person name="Arakawa K."/>
        </authorList>
    </citation>
    <scope>NUCLEOTIDE SEQUENCE [LARGE SCALE GENOMIC DNA]</scope>
</reference>
<dbReference type="AlphaFoldDB" id="A0A4C2A6G6"/>
<organism evidence="1 2">
    <name type="scientific">Eumeta variegata</name>
    <name type="common">Bagworm moth</name>
    <name type="synonym">Eumeta japonica</name>
    <dbReference type="NCBI Taxonomy" id="151549"/>
    <lineage>
        <taxon>Eukaryota</taxon>
        <taxon>Metazoa</taxon>
        <taxon>Ecdysozoa</taxon>
        <taxon>Arthropoda</taxon>
        <taxon>Hexapoda</taxon>
        <taxon>Insecta</taxon>
        <taxon>Pterygota</taxon>
        <taxon>Neoptera</taxon>
        <taxon>Endopterygota</taxon>
        <taxon>Lepidoptera</taxon>
        <taxon>Glossata</taxon>
        <taxon>Ditrysia</taxon>
        <taxon>Tineoidea</taxon>
        <taxon>Psychidae</taxon>
        <taxon>Oiketicinae</taxon>
        <taxon>Eumeta</taxon>
    </lineage>
</organism>
<accession>A0A4C2A6G6</accession>
<evidence type="ECO:0000313" key="1">
    <source>
        <dbReference type="EMBL" id="GBP95402.1"/>
    </source>
</evidence>
<dbReference type="EMBL" id="BGZK01002624">
    <property type="protein sequence ID" value="GBP95402.1"/>
    <property type="molecule type" value="Genomic_DNA"/>
</dbReference>
<protein>
    <submittedName>
        <fullName evidence="1">Uncharacterized protein</fullName>
    </submittedName>
</protein>
<name>A0A4C2A6G6_EUMVA</name>
<sequence length="137" mass="15261">MKALGARADTGGRADATKKQIISSTADLNRSWHNEELYSGVVVELKLLDRSFPCDNNFRTIFVVESIGFFFSFTRTLLQNAMGAVPVFVTYAGVALFEEGWRRPARGRAGRNQLTRLAARGRQTQPIGARHRPYSAI</sequence>